<dbReference type="PROSITE" id="PS50994">
    <property type="entry name" value="INTEGRASE"/>
    <property type="match status" value="1"/>
</dbReference>
<dbReference type="InterPro" id="IPR012337">
    <property type="entry name" value="RNaseH-like_sf"/>
</dbReference>
<protein>
    <submittedName>
        <fullName evidence="9">Retrotransposon nucleocapsid protein</fullName>
    </submittedName>
</protein>
<dbReference type="OrthoDB" id="163970at2759"/>
<comment type="caution">
    <text evidence="9">The sequence shown here is derived from an EMBL/GenBank/DDBJ whole genome shotgun (WGS) entry which is preliminary data.</text>
</comment>
<dbReference type="Proteomes" id="UP000237271">
    <property type="component" value="Unassembled WGS sequence"/>
</dbReference>
<dbReference type="InterPro" id="IPR041588">
    <property type="entry name" value="Integrase_H2C2"/>
</dbReference>
<dbReference type="SUPFAM" id="SSF56672">
    <property type="entry name" value="DNA/RNA polymerases"/>
    <property type="match status" value="1"/>
</dbReference>
<evidence type="ECO:0000313" key="10">
    <source>
        <dbReference type="Proteomes" id="UP000237271"/>
    </source>
</evidence>
<dbReference type="Pfam" id="PF17917">
    <property type="entry name" value="RT_RNaseH"/>
    <property type="match status" value="1"/>
</dbReference>
<dbReference type="Gene3D" id="3.10.20.370">
    <property type="match status" value="1"/>
</dbReference>
<dbReference type="CDD" id="cd09274">
    <property type="entry name" value="RNase_HI_RT_Ty3"/>
    <property type="match status" value="1"/>
</dbReference>
<dbReference type="InterPro" id="IPR000953">
    <property type="entry name" value="Chromo/chromo_shadow_dom"/>
</dbReference>
<dbReference type="InterPro" id="IPR036397">
    <property type="entry name" value="RNaseH_sf"/>
</dbReference>
<keyword evidence="10" id="KW-1185">Reference proteome</keyword>
<keyword evidence="2" id="KW-0548">Nucleotidyltransferase</keyword>
<dbReference type="GO" id="GO:0015074">
    <property type="term" value="P:DNA integration"/>
    <property type="evidence" value="ECO:0007669"/>
    <property type="project" value="InterPro"/>
</dbReference>
<dbReference type="InterPro" id="IPR050951">
    <property type="entry name" value="Retrovirus_Pol_polyprotein"/>
</dbReference>
<dbReference type="PROSITE" id="PS50013">
    <property type="entry name" value="CHROMO_2"/>
    <property type="match status" value="1"/>
</dbReference>
<dbReference type="InterPro" id="IPR041373">
    <property type="entry name" value="RT_RNaseH"/>
</dbReference>
<keyword evidence="3" id="KW-0540">Nuclease</keyword>
<dbReference type="InterPro" id="IPR016197">
    <property type="entry name" value="Chromo-like_dom_sf"/>
</dbReference>
<keyword evidence="6" id="KW-0695">RNA-directed DNA polymerase</keyword>
<evidence type="ECO:0000256" key="1">
    <source>
        <dbReference type="ARBA" id="ARBA00022679"/>
    </source>
</evidence>
<dbReference type="Gene3D" id="3.30.70.270">
    <property type="match status" value="1"/>
</dbReference>
<dbReference type="AlphaFoldDB" id="A0A2P4YT24"/>
<feature type="domain" description="Integrase catalytic" evidence="8">
    <location>
        <begin position="480"/>
        <end position="638"/>
    </location>
</feature>
<dbReference type="Pfam" id="PF00078">
    <property type="entry name" value="RVT_1"/>
    <property type="match status" value="1"/>
</dbReference>
<evidence type="ECO:0000259" key="8">
    <source>
        <dbReference type="PROSITE" id="PS50994"/>
    </source>
</evidence>
<evidence type="ECO:0000256" key="3">
    <source>
        <dbReference type="ARBA" id="ARBA00022722"/>
    </source>
</evidence>
<dbReference type="Gene3D" id="3.30.420.10">
    <property type="entry name" value="Ribonuclease H-like superfamily/Ribonuclease H"/>
    <property type="match status" value="1"/>
</dbReference>
<dbReference type="InterPro" id="IPR001584">
    <property type="entry name" value="Integrase_cat-core"/>
</dbReference>
<keyword evidence="1" id="KW-0808">Transferase</keyword>
<dbReference type="EMBL" id="NCKW01000226">
    <property type="protein sequence ID" value="POM80943.1"/>
    <property type="molecule type" value="Genomic_DNA"/>
</dbReference>
<evidence type="ECO:0000313" key="9">
    <source>
        <dbReference type="EMBL" id="POM80943.1"/>
    </source>
</evidence>
<keyword evidence="5" id="KW-0378">Hydrolase</keyword>
<dbReference type="FunFam" id="3.30.70.270:FF:000020">
    <property type="entry name" value="Transposon Tf2-6 polyprotein-like Protein"/>
    <property type="match status" value="1"/>
</dbReference>
<evidence type="ECO:0000259" key="7">
    <source>
        <dbReference type="PROSITE" id="PS50013"/>
    </source>
</evidence>
<accession>A0A2P4YT24</accession>
<evidence type="ECO:0000256" key="2">
    <source>
        <dbReference type="ARBA" id="ARBA00022695"/>
    </source>
</evidence>
<keyword evidence="4" id="KW-0255">Endonuclease</keyword>
<dbReference type="GO" id="GO:0003964">
    <property type="term" value="F:RNA-directed DNA polymerase activity"/>
    <property type="evidence" value="ECO:0007669"/>
    <property type="project" value="UniProtKB-KW"/>
</dbReference>
<dbReference type="InterPro" id="IPR000477">
    <property type="entry name" value="RT_dom"/>
</dbReference>
<dbReference type="FunFam" id="3.10.20.370:FF:000001">
    <property type="entry name" value="Retrovirus-related Pol polyprotein from transposon 17.6-like protein"/>
    <property type="match status" value="1"/>
</dbReference>
<dbReference type="Gene3D" id="2.40.50.40">
    <property type="match status" value="1"/>
</dbReference>
<dbReference type="SUPFAM" id="SSF53098">
    <property type="entry name" value="Ribonuclease H-like"/>
    <property type="match status" value="1"/>
</dbReference>
<feature type="domain" description="Chromo" evidence="7">
    <location>
        <begin position="792"/>
        <end position="822"/>
    </location>
</feature>
<dbReference type="InterPro" id="IPR043128">
    <property type="entry name" value="Rev_trsase/Diguanyl_cyclase"/>
</dbReference>
<name>A0A2P4YT24_9STRA</name>
<organism evidence="9 10">
    <name type="scientific">Phytophthora palmivora</name>
    <dbReference type="NCBI Taxonomy" id="4796"/>
    <lineage>
        <taxon>Eukaryota</taxon>
        <taxon>Sar</taxon>
        <taxon>Stramenopiles</taxon>
        <taxon>Oomycota</taxon>
        <taxon>Peronosporomycetes</taxon>
        <taxon>Peronosporales</taxon>
        <taxon>Peronosporaceae</taxon>
        <taxon>Phytophthora</taxon>
    </lineage>
</organism>
<evidence type="ECO:0000256" key="5">
    <source>
        <dbReference type="ARBA" id="ARBA00022801"/>
    </source>
</evidence>
<dbReference type="PANTHER" id="PTHR37984:SF5">
    <property type="entry name" value="PROTEIN NYNRIN-LIKE"/>
    <property type="match status" value="1"/>
</dbReference>
<dbReference type="GO" id="GO:0004519">
    <property type="term" value="F:endonuclease activity"/>
    <property type="evidence" value="ECO:0007669"/>
    <property type="project" value="UniProtKB-KW"/>
</dbReference>
<gene>
    <name evidence="9" type="ORF">PHPALM_1152</name>
</gene>
<reference evidence="9 10" key="1">
    <citation type="journal article" date="2017" name="Genome Biol. Evol.">
        <title>Phytophthora megakarya and P. palmivora, closely related causal agents of cacao black pod rot, underwent increases in genome sizes and gene numbers by different mechanisms.</title>
        <authorList>
            <person name="Ali S.S."/>
            <person name="Shao J."/>
            <person name="Lary D.J."/>
            <person name="Kronmiller B."/>
            <person name="Shen D."/>
            <person name="Strem M.D."/>
            <person name="Amoako-Attah I."/>
            <person name="Akrofi A.Y."/>
            <person name="Begoude B.A."/>
            <person name="Ten Hoopen G.M."/>
            <person name="Coulibaly K."/>
            <person name="Kebe B.I."/>
            <person name="Melnick R.L."/>
            <person name="Guiltinan M.J."/>
            <person name="Tyler B.M."/>
            <person name="Meinhardt L.W."/>
            <person name="Bailey B.A."/>
        </authorList>
    </citation>
    <scope>NUCLEOTIDE SEQUENCE [LARGE SCALE GENOMIC DNA]</scope>
    <source>
        <strain evidence="10">sbr112.9</strain>
    </source>
</reference>
<evidence type="ECO:0000256" key="4">
    <source>
        <dbReference type="ARBA" id="ARBA00022759"/>
    </source>
</evidence>
<dbReference type="GO" id="GO:0003676">
    <property type="term" value="F:nucleic acid binding"/>
    <property type="evidence" value="ECO:0007669"/>
    <property type="project" value="InterPro"/>
</dbReference>
<sequence>MGVVVMPGTWSRLMYALFDKFEFVVVYLDGIRVFSNRMEEHVEHLRAVCEVLRREQLYAHLSKCSLGHTEVAFLRHTVSEAGVNVDPRKTESIAKYLTPTNRKHLLSFLGLAGYCRRFIYDFAELTRLLRDLTKASTPWNWSNPVEEGYCISTLQQAPILKLPDFQRPVIVTTDASGHCIGGVLSQKYDGADHPIAFYSKKLDVHERGWPTHEKELLVIKVATEKWSHYRHGRPFNVYTDNSACSWMLHHPRVSPKMARFVTHFSRFELTMHHLEGKANAVADDLLRPPWYAKDEEEDKEPPLPDVTYTVHECDDACEKTSGHIDEHRARSSVLRSLSTVDSLLLLDDIDLRGESRPIGVPQQQINTINYRFVSPHLPSETKREFQRVYANDPAFKQQWSKESETEKLVKPNGLLYFRQKKGEMKKLRTDVIMECRDGATSSHPGGRRTYLKAAQWYYRPTMDKDIREYVRTLRGVCTMEVQQPEEERTAYADSHSEGMLGSSVNGLHHGFTSVKGYATIFDQSMIRHTGQLTQRTQRMHHGLPKVIISDRDSKFLSDFWKSLMKLVGVKLSMTTAHIAHADGQTERQNVVLEDALRCMVSYHGDDWVKHLGTIEYAHSTLVNASTKMTPFEVDTGRKVSNLLTERMKELVYSESDGILAEFAKNFALERQQVVKQAQGNVKHAQERQKAYYDRQRRQVVFKEGDLVLLDTKNLPLKTVNKNTELKRRLDHRAHCKRQRGEADTSGHDEAYHPTFNIELLSHYLTNRTEFPNRPIPKAVPIILDDETGEELYIIEKLLNRLTRRRKREWLVKWHGLPEHEAT</sequence>
<proteinExistence type="predicted"/>
<evidence type="ECO:0000256" key="6">
    <source>
        <dbReference type="ARBA" id="ARBA00022918"/>
    </source>
</evidence>
<dbReference type="Gene3D" id="1.10.340.70">
    <property type="match status" value="1"/>
</dbReference>
<dbReference type="GO" id="GO:0016787">
    <property type="term" value="F:hydrolase activity"/>
    <property type="evidence" value="ECO:0007669"/>
    <property type="project" value="UniProtKB-KW"/>
</dbReference>
<dbReference type="Pfam" id="PF17921">
    <property type="entry name" value="Integrase_H2C2"/>
    <property type="match status" value="1"/>
</dbReference>
<dbReference type="InterPro" id="IPR043502">
    <property type="entry name" value="DNA/RNA_pol_sf"/>
</dbReference>
<dbReference type="SUPFAM" id="SSF54160">
    <property type="entry name" value="Chromo domain-like"/>
    <property type="match status" value="1"/>
</dbReference>
<dbReference type="PANTHER" id="PTHR37984">
    <property type="entry name" value="PROTEIN CBG26694"/>
    <property type="match status" value="1"/>
</dbReference>